<comment type="caution">
    <text evidence="2">The sequence shown here is derived from an EMBL/GenBank/DDBJ whole genome shotgun (WGS) entry which is preliminary data.</text>
</comment>
<dbReference type="Proteomes" id="UP000182229">
    <property type="component" value="Unassembled WGS sequence"/>
</dbReference>
<evidence type="ECO:0000259" key="1">
    <source>
        <dbReference type="Pfam" id="PF23981"/>
    </source>
</evidence>
<dbReference type="Pfam" id="PF23981">
    <property type="entry name" value="DUF7305"/>
    <property type="match status" value="1"/>
</dbReference>
<reference evidence="3" key="1">
    <citation type="submission" date="2016-11" db="EMBL/GenBank/DDBJ databases">
        <authorList>
            <person name="Shukria A."/>
            <person name="Stevens D.C."/>
        </authorList>
    </citation>
    <scope>NUCLEOTIDE SEQUENCE [LARGE SCALE GENOMIC DNA]</scope>
    <source>
        <strain evidence="3">Cbfe23</strain>
    </source>
</reference>
<sequence length="392" mass="40266">MRWTHGLVLLAVTGACSVDDSVAILPEPDRAGYCASGEQTRLVEDGATGREICGGRLASRVFTRALCSCGELVVSASSALDAFRGSLGPGSAGGAGASVGANGGVQLTSELRVSGSLQAGDPGLALGAALLSIQGELRDAGRLQGASSTVRVGGDAWVAGDIELQELTVEGVLSHPAERRLTVPQPPSRVRREPVGPFAPPCSCDTPEDVGAYVKNHVAAHHNADIGLAVDALADFSGDAALELPCGRFYLTRVHGAGSLLLRVTGRAALLVDGDVDVGGLDVQLDEGAELDLLVAGGVSARGPVRMGSPGFPSHLRVYVAGAFDLDAGDPWNTLPESSELAGNFYLPRANLDLSRRAELSGSVFAQRVAASAGLFIHYDLDVQGLGERCPD</sequence>
<dbReference type="AlphaFoldDB" id="A0A1L9AV31"/>
<dbReference type="PROSITE" id="PS51257">
    <property type="entry name" value="PROKAR_LIPOPROTEIN"/>
    <property type="match status" value="1"/>
</dbReference>
<protein>
    <recommendedName>
        <fullName evidence="1">DUF7305 domain-containing protein</fullName>
    </recommendedName>
</protein>
<gene>
    <name evidence="2" type="ORF">BON30_46545</name>
</gene>
<feature type="domain" description="DUF7305" evidence="1">
    <location>
        <begin position="227"/>
        <end position="384"/>
    </location>
</feature>
<proteinExistence type="predicted"/>
<reference evidence="2 3" key="2">
    <citation type="submission" date="2016-12" db="EMBL/GenBank/DDBJ databases">
        <title>Draft Genome Sequence of Cystobacter ferrugineus Strain Cbfe23.</title>
        <authorList>
            <person name="Akbar S."/>
            <person name="Dowd S.E."/>
            <person name="Stevens D.C."/>
        </authorList>
    </citation>
    <scope>NUCLEOTIDE SEQUENCE [LARGE SCALE GENOMIC DNA]</scope>
    <source>
        <strain evidence="2 3">Cbfe23</strain>
    </source>
</reference>
<evidence type="ECO:0000313" key="2">
    <source>
        <dbReference type="EMBL" id="OJH33875.1"/>
    </source>
</evidence>
<dbReference type="RefSeq" id="WP_071905104.1">
    <property type="nucleotide sequence ID" value="NZ_MPIN01000026.1"/>
</dbReference>
<name>A0A1L9AV31_9BACT</name>
<keyword evidence="3" id="KW-1185">Reference proteome</keyword>
<evidence type="ECO:0000313" key="3">
    <source>
        <dbReference type="Proteomes" id="UP000182229"/>
    </source>
</evidence>
<dbReference type="OrthoDB" id="5379369at2"/>
<dbReference type="InterPro" id="IPR055729">
    <property type="entry name" value="DUF7305"/>
</dbReference>
<organism evidence="2 3">
    <name type="scientific">Cystobacter ferrugineus</name>
    <dbReference type="NCBI Taxonomy" id="83449"/>
    <lineage>
        <taxon>Bacteria</taxon>
        <taxon>Pseudomonadati</taxon>
        <taxon>Myxococcota</taxon>
        <taxon>Myxococcia</taxon>
        <taxon>Myxococcales</taxon>
        <taxon>Cystobacterineae</taxon>
        <taxon>Archangiaceae</taxon>
        <taxon>Cystobacter</taxon>
    </lineage>
</organism>
<accession>A0A1L9AV31</accession>
<dbReference type="EMBL" id="MPIN01000026">
    <property type="protein sequence ID" value="OJH33875.1"/>
    <property type="molecule type" value="Genomic_DNA"/>
</dbReference>
<dbReference type="STRING" id="83449.BON30_46545"/>